<evidence type="ECO:0000256" key="1">
    <source>
        <dbReference type="SAM" id="MobiDB-lite"/>
    </source>
</evidence>
<proteinExistence type="predicted"/>
<sequence>MLLFGILKPVDINALRYASYLSLPKQATSPVEAISTPRTGSAPESLEKLNCGTLTPTEPGERFVGGYSVKGTPIIALVAISMRSTPMTFDTKGNERDARTLHSITLMSLSLAMN</sequence>
<evidence type="ECO:0000313" key="3">
    <source>
        <dbReference type="Proteomes" id="UP001305414"/>
    </source>
</evidence>
<name>A0AAN7YZ77_9PEZI</name>
<gene>
    <name evidence="2" type="ORF">RRF57_000018</name>
</gene>
<dbReference type="AlphaFoldDB" id="A0AAN7YZ77"/>
<feature type="region of interest" description="Disordered" evidence="1">
    <location>
        <begin position="31"/>
        <end position="54"/>
    </location>
</feature>
<accession>A0AAN7YZ77</accession>
<protein>
    <submittedName>
        <fullName evidence="2">Uncharacterized protein</fullName>
    </submittedName>
</protein>
<comment type="caution">
    <text evidence="2">The sequence shown here is derived from an EMBL/GenBank/DDBJ whole genome shotgun (WGS) entry which is preliminary data.</text>
</comment>
<dbReference type="Proteomes" id="UP001305414">
    <property type="component" value="Unassembled WGS sequence"/>
</dbReference>
<reference evidence="2 3" key="1">
    <citation type="submission" date="2023-10" db="EMBL/GenBank/DDBJ databases">
        <title>Draft genome sequence of Xylaria bambusicola isolate GMP-LS, the root and basal stem rot pathogen of sugarcane in Indonesia.</title>
        <authorList>
            <person name="Selvaraj P."/>
            <person name="Muralishankar V."/>
            <person name="Muruganantham S."/>
            <person name="Sp S."/>
            <person name="Haryani S."/>
            <person name="Lau K.J.X."/>
            <person name="Naqvi N.I."/>
        </authorList>
    </citation>
    <scope>NUCLEOTIDE SEQUENCE [LARGE SCALE GENOMIC DNA]</scope>
    <source>
        <strain evidence="2">GMP-LS</strain>
    </source>
</reference>
<dbReference type="EMBL" id="JAWHQM010000001">
    <property type="protein sequence ID" value="KAK5624302.1"/>
    <property type="molecule type" value="Genomic_DNA"/>
</dbReference>
<keyword evidence="3" id="KW-1185">Reference proteome</keyword>
<evidence type="ECO:0000313" key="2">
    <source>
        <dbReference type="EMBL" id="KAK5624302.1"/>
    </source>
</evidence>
<organism evidence="2 3">
    <name type="scientific">Xylaria bambusicola</name>
    <dbReference type="NCBI Taxonomy" id="326684"/>
    <lineage>
        <taxon>Eukaryota</taxon>
        <taxon>Fungi</taxon>
        <taxon>Dikarya</taxon>
        <taxon>Ascomycota</taxon>
        <taxon>Pezizomycotina</taxon>
        <taxon>Sordariomycetes</taxon>
        <taxon>Xylariomycetidae</taxon>
        <taxon>Xylariales</taxon>
        <taxon>Xylariaceae</taxon>
        <taxon>Xylaria</taxon>
    </lineage>
</organism>